<dbReference type="PROSITE" id="PS00280">
    <property type="entry name" value="BPTI_KUNITZ_1"/>
    <property type="match status" value="2"/>
</dbReference>
<dbReference type="Proteomes" id="UP000580250">
    <property type="component" value="Unassembled WGS sequence"/>
</dbReference>
<evidence type="ECO:0000259" key="5">
    <source>
        <dbReference type="PROSITE" id="PS50279"/>
    </source>
</evidence>
<evidence type="ECO:0000313" key="7">
    <source>
        <dbReference type="Proteomes" id="UP000580250"/>
    </source>
</evidence>
<evidence type="ECO:0000313" key="6">
    <source>
        <dbReference type="EMBL" id="CAD2190438.1"/>
    </source>
</evidence>
<dbReference type="FunFam" id="4.10.410.10:FF:000020">
    <property type="entry name" value="Collagen, type VI, alpha 3"/>
    <property type="match status" value="2"/>
</dbReference>
<dbReference type="InterPro" id="IPR020901">
    <property type="entry name" value="Prtase_inh_Kunz-CS"/>
</dbReference>
<keyword evidence="1" id="KW-0646">Protease inhibitor</keyword>
<keyword evidence="3" id="KW-1015">Disulfide bond</keyword>
<protein>
    <recommendedName>
        <fullName evidence="5">BPTI/Kunitz inhibitor domain-containing protein</fullName>
    </recommendedName>
</protein>
<dbReference type="GO" id="GO:0005615">
    <property type="term" value="C:extracellular space"/>
    <property type="evidence" value="ECO:0007669"/>
    <property type="project" value="TreeGrafter"/>
</dbReference>
<dbReference type="CDD" id="cd00109">
    <property type="entry name" value="Kunitz-type"/>
    <property type="match status" value="3"/>
</dbReference>
<accession>A0A6V7WTS9</accession>
<evidence type="ECO:0000256" key="1">
    <source>
        <dbReference type="ARBA" id="ARBA00022690"/>
    </source>
</evidence>
<dbReference type="GO" id="GO:0004867">
    <property type="term" value="F:serine-type endopeptidase inhibitor activity"/>
    <property type="evidence" value="ECO:0007669"/>
    <property type="project" value="UniProtKB-KW"/>
</dbReference>
<organism evidence="6 7">
    <name type="scientific">Meloidogyne enterolobii</name>
    <name type="common">Root-knot nematode worm</name>
    <name type="synonym">Meloidogyne mayaguensis</name>
    <dbReference type="NCBI Taxonomy" id="390850"/>
    <lineage>
        <taxon>Eukaryota</taxon>
        <taxon>Metazoa</taxon>
        <taxon>Ecdysozoa</taxon>
        <taxon>Nematoda</taxon>
        <taxon>Chromadorea</taxon>
        <taxon>Rhabditida</taxon>
        <taxon>Tylenchina</taxon>
        <taxon>Tylenchomorpha</taxon>
        <taxon>Tylenchoidea</taxon>
        <taxon>Meloidogynidae</taxon>
        <taxon>Meloidogyninae</taxon>
        <taxon>Meloidogyne</taxon>
    </lineage>
</organism>
<keyword evidence="2" id="KW-0722">Serine protease inhibitor</keyword>
<dbReference type="InterPro" id="IPR036880">
    <property type="entry name" value="Kunitz_BPTI_sf"/>
</dbReference>
<reference evidence="6 7" key="1">
    <citation type="submission" date="2020-08" db="EMBL/GenBank/DDBJ databases">
        <authorList>
            <person name="Koutsovoulos G."/>
            <person name="Danchin GJ E."/>
        </authorList>
    </citation>
    <scope>NUCLEOTIDE SEQUENCE [LARGE SCALE GENOMIC DNA]</scope>
</reference>
<feature type="domain" description="BPTI/Kunitz inhibitor" evidence="5">
    <location>
        <begin position="132"/>
        <end position="180"/>
    </location>
</feature>
<dbReference type="PROSITE" id="PS50279">
    <property type="entry name" value="BPTI_KUNITZ_2"/>
    <property type="match status" value="3"/>
</dbReference>
<dbReference type="PRINTS" id="PR00759">
    <property type="entry name" value="BASICPTASE"/>
</dbReference>
<dbReference type="Gene3D" id="4.10.410.10">
    <property type="entry name" value="Pancreatic trypsin inhibitor Kunitz domain"/>
    <property type="match status" value="3"/>
</dbReference>
<evidence type="ECO:0000256" key="4">
    <source>
        <dbReference type="SAM" id="SignalP"/>
    </source>
</evidence>
<sequence length="219" mass="25478">MNKLFGVLFLFLIFLIVDADDYGIPEICKLEQDSGTCLALFERWWYNNDLGQCQNFTYGGCYGNENNFRTKLECQQNCKICELKMVVGPCKAAIPRWWYDNGECKKFIYGGCKGNDNNFKTLEECQKTCNVCELEQDSGPCEALFIRWWYDKGECKKFVYGGCRGNGNNFKTLEECQARCQVFLPLLLHIIIFIHSTLKKEIINQVERINIEVMIKKLK</sequence>
<feature type="chain" id="PRO_5027652935" description="BPTI/Kunitz inhibitor domain-containing protein" evidence="4">
    <location>
        <begin position="20"/>
        <end position="219"/>
    </location>
</feature>
<feature type="domain" description="BPTI/Kunitz inhibitor" evidence="5">
    <location>
        <begin position="28"/>
        <end position="78"/>
    </location>
</feature>
<gene>
    <name evidence="6" type="ORF">MENT_LOCUS43228</name>
</gene>
<comment type="caution">
    <text evidence="6">The sequence shown here is derived from an EMBL/GenBank/DDBJ whole genome shotgun (WGS) entry which is preliminary data.</text>
</comment>
<keyword evidence="4" id="KW-0732">Signal</keyword>
<feature type="signal peptide" evidence="4">
    <location>
        <begin position="1"/>
        <end position="19"/>
    </location>
</feature>
<dbReference type="InterPro" id="IPR002223">
    <property type="entry name" value="Kunitz_BPTI"/>
</dbReference>
<feature type="domain" description="BPTI/Kunitz inhibitor" evidence="5">
    <location>
        <begin position="81"/>
        <end position="129"/>
    </location>
</feature>
<proteinExistence type="predicted"/>
<dbReference type="SMART" id="SM00131">
    <property type="entry name" value="KU"/>
    <property type="match status" value="3"/>
</dbReference>
<dbReference type="EMBL" id="CAJEWN010000807">
    <property type="protein sequence ID" value="CAD2190438.1"/>
    <property type="molecule type" value="Genomic_DNA"/>
</dbReference>
<dbReference type="AlphaFoldDB" id="A0A6V7WTS9"/>
<dbReference type="PANTHER" id="PTHR10083:SF328">
    <property type="entry name" value="TISSUE FACTOR PATHWAY INHIBITOR"/>
    <property type="match status" value="1"/>
</dbReference>
<dbReference type="PANTHER" id="PTHR10083">
    <property type="entry name" value="KUNITZ-TYPE PROTEASE INHIBITOR-RELATED"/>
    <property type="match status" value="1"/>
</dbReference>
<evidence type="ECO:0000256" key="3">
    <source>
        <dbReference type="ARBA" id="ARBA00023157"/>
    </source>
</evidence>
<dbReference type="InterPro" id="IPR050098">
    <property type="entry name" value="TFPI/VKTCI-like"/>
</dbReference>
<name>A0A6V7WTS9_MELEN</name>
<dbReference type="SUPFAM" id="SSF57362">
    <property type="entry name" value="BPTI-like"/>
    <property type="match status" value="3"/>
</dbReference>
<dbReference type="OrthoDB" id="4473401at2759"/>
<dbReference type="Pfam" id="PF00014">
    <property type="entry name" value="Kunitz_BPTI"/>
    <property type="match status" value="3"/>
</dbReference>
<evidence type="ECO:0000256" key="2">
    <source>
        <dbReference type="ARBA" id="ARBA00022900"/>
    </source>
</evidence>